<comment type="caution">
    <text evidence="1">The sequence shown here is derived from an EMBL/GenBank/DDBJ whole genome shotgun (WGS) entry which is preliminary data.</text>
</comment>
<accession>A0A4Y7SPP2</accession>
<dbReference type="EMBL" id="QPFP01000073">
    <property type="protein sequence ID" value="TEB23836.1"/>
    <property type="molecule type" value="Genomic_DNA"/>
</dbReference>
<protein>
    <submittedName>
        <fullName evidence="1">Uncharacterized protein</fullName>
    </submittedName>
</protein>
<dbReference type="AlphaFoldDB" id="A0A4Y7SPP2"/>
<organism evidence="1 2">
    <name type="scientific">Coprinellus micaceus</name>
    <name type="common">Glistening ink-cap mushroom</name>
    <name type="synonym">Coprinus micaceus</name>
    <dbReference type="NCBI Taxonomy" id="71717"/>
    <lineage>
        <taxon>Eukaryota</taxon>
        <taxon>Fungi</taxon>
        <taxon>Dikarya</taxon>
        <taxon>Basidiomycota</taxon>
        <taxon>Agaricomycotina</taxon>
        <taxon>Agaricomycetes</taxon>
        <taxon>Agaricomycetidae</taxon>
        <taxon>Agaricales</taxon>
        <taxon>Agaricineae</taxon>
        <taxon>Psathyrellaceae</taxon>
        <taxon>Coprinellus</taxon>
    </lineage>
</organism>
<name>A0A4Y7SPP2_COPMI</name>
<evidence type="ECO:0000313" key="2">
    <source>
        <dbReference type="Proteomes" id="UP000298030"/>
    </source>
</evidence>
<dbReference type="Proteomes" id="UP000298030">
    <property type="component" value="Unassembled WGS sequence"/>
</dbReference>
<reference evidence="1 2" key="1">
    <citation type="journal article" date="2019" name="Nat. Ecol. Evol.">
        <title>Megaphylogeny resolves global patterns of mushroom evolution.</title>
        <authorList>
            <person name="Varga T."/>
            <person name="Krizsan K."/>
            <person name="Foldi C."/>
            <person name="Dima B."/>
            <person name="Sanchez-Garcia M."/>
            <person name="Sanchez-Ramirez S."/>
            <person name="Szollosi G.J."/>
            <person name="Szarkandi J.G."/>
            <person name="Papp V."/>
            <person name="Albert L."/>
            <person name="Andreopoulos W."/>
            <person name="Angelini C."/>
            <person name="Antonin V."/>
            <person name="Barry K.W."/>
            <person name="Bougher N.L."/>
            <person name="Buchanan P."/>
            <person name="Buyck B."/>
            <person name="Bense V."/>
            <person name="Catcheside P."/>
            <person name="Chovatia M."/>
            <person name="Cooper J."/>
            <person name="Damon W."/>
            <person name="Desjardin D."/>
            <person name="Finy P."/>
            <person name="Geml J."/>
            <person name="Haridas S."/>
            <person name="Hughes K."/>
            <person name="Justo A."/>
            <person name="Karasinski D."/>
            <person name="Kautmanova I."/>
            <person name="Kiss B."/>
            <person name="Kocsube S."/>
            <person name="Kotiranta H."/>
            <person name="LaButti K.M."/>
            <person name="Lechner B.E."/>
            <person name="Liimatainen K."/>
            <person name="Lipzen A."/>
            <person name="Lukacs Z."/>
            <person name="Mihaltcheva S."/>
            <person name="Morgado L.N."/>
            <person name="Niskanen T."/>
            <person name="Noordeloos M.E."/>
            <person name="Ohm R.A."/>
            <person name="Ortiz-Santana B."/>
            <person name="Ovrebo C."/>
            <person name="Racz N."/>
            <person name="Riley R."/>
            <person name="Savchenko A."/>
            <person name="Shiryaev A."/>
            <person name="Soop K."/>
            <person name="Spirin V."/>
            <person name="Szebenyi C."/>
            <person name="Tomsovsky M."/>
            <person name="Tulloss R.E."/>
            <person name="Uehling J."/>
            <person name="Grigoriev I.V."/>
            <person name="Vagvolgyi C."/>
            <person name="Papp T."/>
            <person name="Martin F.M."/>
            <person name="Miettinen O."/>
            <person name="Hibbett D.S."/>
            <person name="Nagy L.G."/>
        </authorList>
    </citation>
    <scope>NUCLEOTIDE SEQUENCE [LARGE SCALE GENOMIC DNA]</scope>
    <source>
        <strain evidence="1 2">FP101781</strain>
    </source>
</reference>
<proteinExistence type="predicted"/>
<keyword evidence="2" id="KW-1185">Reference proteome</keyword>
<gene>
    <name evidence="1" type="ORF">FA13DRAFT_1398048</name>
</gene>
<evidence type="ECO:0000313" key="1">
    <source>
        <dbReference type="EMBL" id="TEB23836.1"/>
    </source>
</evidence>
<sequence>MGAVIVQRTVTLVRIRRLCFGIHRSHQRVGTPKAISLLDSWNERTSGLSSSSGVPPLHYHPTISSITFLSTLHTVYVPERLCPSWLTRTLIHFSTSNPTPLWTAPTICGSVLHH</sequence>